<keyword evidence="5 6" id="KW-0663">Pyridoxal phosphate</keyword>
<dbReference type="InterPro" id="IPR004636">
    <property type="entry name" value="AcOrn/SuccOrn_fam"/>
</dbReference>
<dbReference type="Gene3D" id="3.40.640.10">
    <property type="entry name" value="Type I PLP-dependent aspartate aminotransferase-like (Major domain)"/>
    <property type="match status" value="1"/>
</dbReference>
<accession>D1ASL5</accession>
<organism evidence="7 8">
    <name type="scientific">Anaplasma centrale (strain Israel)</name>
    <name type="common">Anaplasma marginale subsp. centrale (strain Israel)</name>
    <dbReference type="NCBI Taxonomy" id="574556"/>
    <lineage>
        <taxon>Bacteria</taxon>
        <taxon>Pseudomonadati</taxon>
        <taxon>Pseudomonadota</taxon>
        <taxon>Alphaproteobacteria</taxon>
        <taxon>Rickettsiales</taxon>
        <taxon>Anaplasmataceae</taxon>
        <taxon>Anaplasma</taxon>
    </lineage>
</organism>
<gene>
    <name evidence="7" type="primary">argD</name>
    <name evidence="7" type="ordered locus">ACIS_00974</name>
</gene>
<reference evidence="7 8" key="1">
    <citation type="journal article" date="2010" name="J. Bacteriol.">
        <title>Complete genome sequence of Anaplasma marginale subsp. centrale.</title>
        <authorList>
            <person name="Herndon D.R."/>
            <person name="Palmer G.H."/>
            <person name="Shkap V."/>
            <person name="Knowles D.P. Jr."/>
            <person name="Brayton K.A."/>
        </authorList>
    </citation>
    <scope>NUCLEOTIDE SEQUENCE [LARGE SCALE GENOMIC DNA]</scope>
    <source>
        <strain evidence="7 8">Israel</strain>
    </source>
</reference>
<keyword evidence="3" id="KW-0028">Amino-acid biosynthesis</keyword>
<dbReference type="GO" id="GO:0006526">
    <property type="term" value="P:L-arginine biosynthetic process"/>
    <property type="evidence" value="ECO:0007669"/>
    <property type="project" value="UniProtKB-ARBA"/>
</dbReference>
<dbReference type="InterPro" id="IPR015422">
    <property type="entry name" value="PyrdxlP-dep_Trfase_small"/>
</dbReference>
<dbReference type="RefSeq" id="WP_012880909.1">
    <property type="nucleotide sequence ID" value="NC_013532.1"/>
</dbReference>
<dbReference type="EMBL" id="CP001759">
    <property type="protein sequence ID" value="ACZ49468.1"/>
    <property type="molecule type" value="Genomic_DNA"/>
</dbReference>
<evidence type="ECO:0000256" key="6">
    <source>
        <dbReference type="RuleBase" id="RU003560"/>
    </source>
</evidence>
<dbReference type="eggNOG" id="COG4992">
    <property type="taxonomic scope" value="Bacteria"/>
</dbReference>
<dbReference type="NCBIfam" id="NF002325">
    <property type="entry name" value="PRK01278.1"/>
    <property type="match status" value="1"/>
</dbReference>
<dbReference type="OrthoDB" id="9801834at2"/>
<dbReference type="AlphaFoldDB" id="D1ASL5"/>
<dbReference type="GO" id="GO:0003992">
    <property type="term" value="F:N2-acetyl-L-ornithine:2-oxoglutarate 5-aminotransferase activity"/>
    <property type="evidence" value="ECO:0007669"/>
    <property type="project" value="UniProtKB-EC"/>
</dbReference>
<evidence type="ECO:0000256" key="3">
    <source>
        <dbReference type="ARBA" id="ARBA00022605"/>
    </source>
</evidence>
<dbReference type="GO" id="GO:0030170">
    <property type="term" value="F:pyridoxal phosphate binding"/>
    <property type="evidence" value="ECO:0007669"/>
    <property type="project" value="InterPro"/>
</dbReference>
<proteinExistence type="inferred from homology"/>
<evidence type="ECO:0000313" key="8">
    <source>
        <dbReference type="Proteomes" id="UP000000630"/>
    </source>
</evidence>
<dbReference type="Pfam" id="PF00202">
    <property type="entry name" value="Aminotran_3"/>
    <property type="match status" value="1"/>
</dbReference>
<comment type="cofactor">
    <cofactor evidence="1">
        <name>pyridoxal 5'-phosphate</name>
        <dbReference type="ChEBI" id="CHEBI:597326"/>
    </cofactor>
</comment>
<sequence length="392" mass="42776">MGNSCIVPFYAPFDVSFARGEGVHLYDAQGKRYIDFVSGIATVSLGHCHPALVNALETQGRTLWHVSNMYRIAEAERLAEKLVGCSFADLAFFCNSGAEAVECGFKIIRSYQNGKGRPERYKILTMRRSFHGRTYAACSANEPQHFMRLLHPYVDWFVSVNPDIDSVRSEVSKGNIGGILVEPVQGQSGVHILGGEFLKGLRDICDEHDMLLFFDCVQCGAGRTGKFFAYEHFGVHPDVCSIAKGMGGGFPIGGCLITKNAGQFAAVGMHGSTFGCNPLATTVAYAAVSEILREGFLENVSNNGKYLVDELTKLSGKFSGIIEEVRGLGLMVGLQMNTKVNVRAFAGKVLEQGLLLSTADSRNVLRMLPPLVVSKGEIEEALHIFERCLEEL</sequence>
<dbReference type="Proteomes" id="UP000000630">
    <property type="component" value="Chromosome"/>
</dbReference>
<evidence type="ECO:0000256" key="1">
    <source>
        <dbReference type="ARBA" id="ARBA00001933"/>
    </source>
</evidence>
<dbReference type="FunFam" id="3.40.640.10:FF:000100">
    <property type="entry name" value="Putative acetylornithine aminotransferase"/>
    <property type="match status" value="1"/>
</dbReference>
<name>D1ASL5_ANACI</name>
<dbReference type="PANTHER" id="PTHR11986">
    <property type="entry name" value="AMINOTRANSFERASE CLASS III"/>
    <property type="match status" value="1"/>
</dbReference>
<keyword evidence="2 7" id="KW-0032">Aminotransferase</keyword>
<evidence type="ECO:0000313" key="7">
    <source>
        <dbReference type="EMBL" id="ACZ49468.1"/>
    </source>
</evidence>
<dbReference type="CDD" id="cd00610">
    <property type="entry name" value="OAT_like"/>
    <property type="match status" value="1"/>
</dbReference>
<dbReference type="HOGENOM" id="CLU_016922_10_1_5"/>
<comment type="similarity">
    <text evidence="6">Belongs to the class-III pyridoxal-phosphate-dependent aminotransferase family.</text>
</comment>
<dbReference type="InterPro" id="IPR015421">
    <property type="entry name" value="PyrdxlP-dep_Trfase_major"/>
</dbReference>
<keyword evidence="8" id="KW-1185">Reference proteome</keyword>
<dbReference type="EC" id="2.6.1.11" evidence="7"/>
<dbReference type="NCBIfam" id="TIGR00707">
    <property type="entry name" value="argD"/>
    <property type="match status" value="1"/>
</dbReference>
<evidence type="ECO:0000256" key="4">
    <source>
        <dbReference type="ARBA" id="ARBA00022679"/>
    </source>
</evidence>
<dbReference type="Gene3D" id="3.90.1150.10">
    <property type="entry name" value="Aspartate Aminotransferase, domain 1"/>
    <property type="match status" value="1"/>
</dbReference>
<dbReference type="GO" id="GO:0042802">
    <property type="term" value="F:identical protein binding"/>
    <property type="evidence" value="ECO:0007669"/>
    <property type="project" value="TreeGrafter"/>
</dbReference>
<dbReference type="SUPFAM" id="SSF53383">
    <property type="entry name" value="PLP-dependent transferases"/>
    <property type="match status" value="1"/>
</dbReference>
<dbReference type="KEGG" id="acn:ACIS_00974"/>
<dbReference type="PIRSF" id="PIRSF000521">
    <property type="entry name" value="Transaminase_4ab_Lys_Orn"/>
    <property type="match status" value="1"/>
</dbReference>
<dbReference type="PANTHER" id="PTHR11986:SF79">
    <property type="entry name" value="ACETYLORNITHINE AMINOTRANSFERASE, MITOCHONDRIAL"/>
    <property type="match status" value="1"/>
</dbReference>
<evidence type="ECO:0000256" key="2">
    <source>
        <dbReference type="ARBA" id="ARBA00022576"/>
    </source>
</evidence>
<dbReference type="InterPro" id="IPR050103">
    <property type="entry name" value="Class-III_PLP-dep_AT"/>
</dbReference>
<dbReference type="InterPro" id="IPR015424">
    <property type="entry name" value="PyrdxlP-dep_Trfase"/>
</dbReference>
<protein>
    <submittedName>
        <fullName evidence="7">Bifunctional N-succinyldiaminopimelate-aminotransferase/acetylornithine transaminase protein</fullName>
        <ecNumber evidence="7">2.6.1.11</ecNumber>
    </submittedName>
</protein>
<keyword evidence="4 7" id="KW-0808">Transferase</keyword>
<dbReference type="InterPro" id="IPR005814">
    <property type="entry name" value="Aminotrans_3"/>
</dbReference>
<dbReference type="STRING" id="574556.ACIS_00974"/>
<evidence type="ECO:0000256" key="5">
    <source>
        <dbReference type="ARBA" id="ARBA00022898"/>
    </source>
</evidence>